<name>A0A7W9HKB8_9PSEU</name>
<dbReference type="CDD" id="cd02440">
    <property type="entry name" value="AdoMet_MTases"/>
    <property type="match status" value="1"/>
</dbReference>
<organism evidence="6 7">
    <name type="scientific">Saccharothrix ecbatanensis</name>
    <dbReference type="NCBI Taxonomy" id="1105145"/>
    <lineage>
        <taxon>Bacteria</taxon>
        <taxon>Bacillati</taxon>
        <taxon>Actinomycetota</taxon>
        <taxon>Actinomycetes</taxon>
        <taxon>Pseudonocardiales</taxon>
        <taxon>Pseudonocardiaceae</taxon>
        <taxon>Saccharothrix</taxon>
    </lineage>
</organism>
<keyword evidence="2 6" id="KW-0489">Methyltransferase</keyword>
<dbReference type="InterPro" id="IPR029063">
    <property type="entry name" value="SAM-dependent_MTases_sf"/>
</dbReference>
<sequence>MTATEFDPVRFKEQQRVNWDAISAGWLTVIETFERGASVVTDRLLELAGVAPGMSVLDVGTGVGEPALTAAAVVGPTGRVVGVDLSPRMIELARHRADGFDNVEFLVGDVESLDLVGGGFDVVLSRWGLMFAPDRRAAFRSLAATLRPGGVLAASTWGPPETAPMMSLGFGVLARRLDLPPPPPGTPGPFSMSDADALVAEVAAAGFTDVSVTAVEVPFALNSSEAYAVFSKAVTPPGLRQLMRERLGTDDDPALWAEVGAAVAGRQGADGRVELPSRALCLRAAAPIA</sequence>
<evidence type="ECO:0000256" key="3">
    <source>
        <dbReference type="ARBA" id="ARBA00022679"/>
    </source>
</evidence>
<dbReference type="RefSeq" id="WP_281391927.1">
    <property type="nucleotide sequence ID" value="NZ_JACHMO010000001.1"/>
</dbReference>
<dbReference type="Gene3D" id="3.40.50.150">
    <property type="entry name" value="Vaccinia Virus protein VP39"/>
    <property type="match status" value="1"/>
</dbReference>
<dbReference type="SUPFAM" id="SSF53335">
    <property type="entry name" value="S-adenosyl-L-methionine-dependent methyltransferases"/>
    <property type="match status" value="1"/>
</dbReference>
<proteinExistence type="predicted"/>
<comment type="pathway">
    <text evidence="1">Lipid metabolism.</text>
</comment>
<dbReference type="GO" id="GO:0008168">
    <property type="term" value="F:methyltransferase activity"/>
    <property type="evidence" value="ECO:0007669"/>
    <property type="project" value="UniProtKB-KW"/>
</dbReference>
<evidence type="ECO:0000313" key="7">
    <source>
        <dbReference type="Proteomes" id="UP000552097"/>
    </source>
</evidence>
<evidence type="ECO:0000256" key="4">
    <source>
        <dbReference type="ARBA" id="ARBA00025707"/>
    </source>
</evidence>
<dbReference type="GO" id="GO:0032259">
    <property type="term" value="P:methylation"/>
    <property type="evidence" value="ECO:0007669"/>
    <property type="project" value="UniProtKB-KW"/>
</dbReference>
<comment type="caution">
    <text evidence="6">The sequence shown here is derived from an EMBL/GenBank/DDBJ whole genome shotgun (WGS) entry which is preliminary data.</text>
</comment>
<gene>
    <name evidence="6" type="ORF">F4560_003650</name>
</gene>
<dbReference type="PANTHER" id="PTHR44307:SF2">
    <property type="entry name" value="PHOSPHOETHANOLAMINE METHYLTRANSFERASE ISOFORM X1"/>
    <property type="match status" value="1"/>
</dbReference>
<keyword evidence="7" id="KW-1185">Reference proteome</keyword>
<dbReference type="EMBL" id="JACHMO010000001">
    <property type="protein sequence ID" value="MBB5803882.1"/>
    <property type="molecule type" value="Genomic_DNA"/>
</dbReference>
<dbReference type="InterPro" id="IPR025714">
    <property type="entry name" value="Methyltranfer_dom"/>
</dbReference>
<dbReference type="Pfam" id="PF13847">
    <property type="entry name" value="Methyltransf_31"/>
    <property type="match status" value="1"/>
</dbReference>
<evidence type="ECO:0000313" key="6">
    <source>
        <dbReference type="EMBL" id="MBB5803882.1"/>
    </source>
</evidence>
<evidence type="ECO:0000259" key="5">
    <source>
        <dbReference type="Pfam" id="PF13847"/>
    </source>
</evidence>
<dbReference type="Proteomes" id="UP000552097">
    <property type="component" value="Unassembled WGS sequence"/>
</dbReference>
<evidence type="ECO:0000256" key="2">
    <source>
        <dbReference type="ARBA" id="ARBA00022603"/>
    </source>
</evidence>
<dbReference type="PANTHER" id="PTHR44307">
    <property type="entry name" value="PHOSPHOETHANOLAMINE METHYLTRANSFERASE"/>
    <property type="match status" value="1"/>
</dbReference>
<feature type="domain" description="Methyltransferase" evidence="5">
    <location>
        <begin position="52"/>
        <end position="156"/>
    </location>
</feature>
<reference evidence="6 7" key="1">
    <citation type="submission" date="2020-08" db="EMBL/GenBank/DDBJ databases">
        <title>Sequencing the genomes of 1000 actinobacteria strains.</title>
        <authorList>
            <person name="Klenk H.-P."/>
        </authorList>
    </citation>
    <scope>NUCLEOTIDE SEQUENCE [LARGE SCALE GENOMIC DNA]</scope>
    <source>
        <strain evidence="6 7">DSM 45486</strain>
    </source>
</reference>
<dbReference type="AlphaFoldDB" id="A0A7W9HKB8"/>
<accession>A0A7W9HKB8</accession>
<protein>
    <submittedName>
        <fullName evidence="6">SAM-dependent methyltransferase</fullName>
    </submittedName>
</protein>
<keyword evidence="3 6" id="KW-0808">Transferase</keyword>
<evidence type="ECO:0000256" key="1">
    <source>
        <dbReference type="ARBA" id="ARBA00005189"/>
    </source>
</evidence>
<comment type="pathway">
    <text evidence="4">Phospholipid metabolism.</text>
</comment>